<dbReference type="OMA" id="ITHPHCR"/>
<dbReference type="AlphaFoldDB" id="A0A068YDP0"/>
<reference evidence="2" key="1">
    <citation type="journal article" date="2013" name="Nature">
        <title>The genomes of four tapeworm species reveal adaptations to parasitism.</title>
        <authorList>
            <person name="Tsai I.J."/>
            <person name="Zarowiecki M."/>
            <person name="Holroyd N."/>
            <person name="Garciarrubio A."/>
            <person name="Sanchez-Flores A."/>
            <person name="Brooks K.L."/>
            <person name="Tracey A."/>
            <person name="Bobes R.J."/>
            <person name="Fragoso G."/>
            <person name="Sciutto E."/>
            <person name="Aslett M."/>
            <person name="Beasley H."/>
            <person name="Bennett H.M."/>
            <person name="Cai J."/>
            <person name="Camicia F."/>
            <person name="Clark R."/>
            <person name="Cucher M."/>
            <person name="De Silva N."/>
            <person name="Day T.A."/>
            <person name="Deplazes P."/>
            <person name="Estrada K."/>
            <person name="Fernandez C."/>
            <person name="Holland P.W."/>
            <person name="Hou J."/>
            <person name="Hu S."/>
            <person name="Huckvale T."/>
            <person name="Hung S.S."/>
            <person name="Kamenetzky L."/>
            <person name="Keane J.A."/>
            <person name="Kiss F."/>
            <person name="Koziol U."/>
            <person name="Lambert O."/>
            <person name="Liu K."/>
            <person name="Luo X."/>
            <person name="Luo Y."/>
            <person name="Macchiaroli N."/>
            <person name="Nichol S."/>
            <person name="Paps J."/>
            <person name="Parkinson J."/>
            <person name="Pouchkina-Stantcheva N."/>
            <person name="Riddiford N."/>
            <person name="Rosenzvit M."/>
            <person name="Salinas G."/>
            <person name="Wasmuth J.D."/>
            <person name="Zamanian M."/>
            <person name="Zheng Y."/>
            <person name="Cai X."/>
            <person name="Soberon X."/>
            <person name="Olson P.D."/>
            <person name="Laclette J.P."/>
            <person name="Brehm K."/>
            <person name="Berriman M."/>
            <person name="Garciarrubio A."/>
            <person name="Bobes R.J."/>
            <person name="Fragoso G."/>
            <person name="Sanchez-Flores A."/>
            <person name="Estrada K."/>
            <person name="Cevallos M.A."/>
            <person name="Morett E."/>
            <person name="Gonzalez V."/>
            <person name="Portillo T."/>
            <person name="Ochoa-Leyva A."/>
            <person name="Jose M.V."/>
            <person name="Sciutto E."/>
            <person name="Landa A."/>
            <person name="Jimenez L."/>
            <person name="Valdes V."/>
            <person name="Carrero J.C."/>
            <person name="Larralde C."/>
            <person name="Morales-Montor J."/>
            <person name="Limon-Lason J."/>
            <person name="Soberon X."/>
            <person name="Laclette J.P."/>
        </authorList>
    </citation>
    <scope>NUCLEOTIDE SEQUENCE [LARGE SCALE GENOMIC DNA]</scope>
</reference>
<evidence type="ECO:0000256" key="1">
    <source>
        <dbReference type="SAM" id="MobiDB-lite"/>
    </source>
</evidence>
<proteinExistence type="predicted"/>
<feature type="compositionally biased region" description="Basic and acidic residues" evidence="1">
    <location>
        <begin position="383"/>
        <end position="395"/>
    </location>
</feature>
<organism evidence="2 3">
    <name type="scientific">Echinococcus multilocularis</name>
    <name type="common">Fox tapeworm</name>
    <dbReference type="NCBI Taxonomy" id="6211"/>
    <lineage>
        <taxon>Eukaryota</taxon>
        <taxon>Metazoa</taxon>
        <taxon>Spiralia</taxon>
        <taxon>Lophotrochozoa</taxon>
        <taxon>Platyhelminthes</taxon>
        <taxon>Cestoda</taxon>
        <taxon>Eucestoda</taxon>
        <taxon>Cyclophyllidea</taxon>
        <taxon>Taeniidae</taxon>
        <taxon>Echinococcus</taxon>
    </lineage>
</organism>
<protein>
    <submittedName>
        <fullName evidence="2">Uncharacterized protein</fullName>
    </submittedName>
</protein>
<feature type="region of interest" description="Disordered" evidence="1">
    <location>
        <begin position="383"/>
        <end position="430"/>
    </location>
</feature>
<dbReference type="EMBL" id="LN902842">
    <property type="protein sequence ID" value="CDS42686.1"/>
    <property type="molecule type" value="Genomic_DNA"/>
</dbReference>
<accession>A0A068YDP0</accession>
<keyword evidence="3" id="KW-1185">Reference proteome</keyword>
<dbReference type="OrthoDB" id="6235240at2759"/>
<evidence type="ECO:0000313" key="2">
    <source>
        <dbReference type="EMBL" id="CDS42686.1"/>
    </source>
</evidence>
<feature type="compositionally biased region" description="Low complexity" evidence="1">
    <location>
        <begin position="410"/>
        <end position="420"/>
    </location>
</feature>
<dbReference type="Proteomes" id="UP000017246">
    <property type="component" value="Unassembled WGS sequence"/>
</dbReference>
<sequence length="571" mass="64723">MAHYIVAAISSRHTNLQFLGFVRFYCLNQFAIFVRPFQWTRLSLPLIPGIWKCSYFNAYMFMETANTNGYNIVDTVTVANYNNNACSPSLVQYSQSKSDHTIDSMAPRTVSVPFGSVYTTTNSLSATKSAFNSSVSSALLKVVMDKQSPFHFQRFATCTSQAVLSVESGEKRLHQIASRCNLAEMRALRIMSNISQLNTMSRNQPCGIFADNLSDVTESSSDDDEVRDGLQQSETWLRNRAVLRCHWSLLQSEMVKAMDCLKNLKPLRYRCRKWRKSLPLLAQGGLIERNLETTSRVRPFEKSDKPRHYYYDLSSFSQVDFKFPGSAKPVCITHPHCRQTFAMSCIYCCPAFNKETEVGVTLPVSNITEKSITLDKLKCQTRRAEHPKQLKKDPALHQVHQSRHRDGLPSCSSGVSSTSSQDGYDSRRYSTLSQSMNRQSFYNRPVSDDCMNYFDFSLNTFKETNYRPRKFESAKQIPVPLWRKVSYPSTLDVGKRAEGSGISHSPRVANSPKNSQIMCTCRISPLNSGQLEDVVDTCYEHLHLAVAEHHQKVDSPLSFKFPPSSNLSDLS</sequence>
<gene>
    <name evidence="2" type="ORF">EmuJ_001040200</name>
</gene>
<name>A0A068YDP0_ECHMU</name>
<reference evidence="2" key="2">
    <citation type="submission" date="2015-11" db="EMBL/GenBank/DDBJ databases">
        <authorList>
            <person name="Zhang Y."/>
            <person name="Guo Z."/>
        </authorList>
    </citation>
    <scope>NUCLEOTIDE SEQUENCE</scope>
</reference>
<evidence type="ECO:0000313" key="3">
    <source>
        <dbReference type="Proteomes" id="UP000017246"/>
    </source>
</evidence>